<dbReference type="Gene3D" id="2.20.140.10">
    <property type="entry name" value="WGR domain"/>
    <property type="match status" value="1"/>
</dbReference>
<dbReference type="InterPro" id="IPR008893">
    <property type="entry name" value="WGR_domain"/>
</dbReference>
<dbReference type="AlphaFoldDB" id="A0A0F9UKN1"/>
<gene>
    <name evidence="2" type="ORF">LCGC14_0196180</name>
</gene>
<accession>A0A0F9UKN1</accession>
<proteinExistence type="predicted"/>
<name>A0A0F9UKN1_9ZZZZ</name>
<sequence length="164" mass="19206">MRKIHMKTIQSTYLRYAFDNSDKVYLIMMEVDDDEYYLVKYGYGRFGSIPKVSYKAAPGNQTRMAQETAEKLYNKLLRTKTNKGYQLQKGTYSDALQKEGFNLDYVQLNEMLGGNTTTSLIKAGPVRKPKPVTKKRRESKLMLINLLSQQYLRKQKWTCFNISW</sequence>
<feature type="domain" description="WGR" evidence="1">
    <location>
        <begin position="19"/>
        <end position="88"/>
    </location>
</feature>
<evidence type="ECO:0000313" key="2">
    <source>
        <dbReference type="EMBL" id="KKN93785.1"/>
    </source>
</evidence>
<comment type="caution">
    <text evidence="2">The sequence shown here is derived from an EMBL/GenBank/DDBJ whole genome shotgun (WGS) entry which is preliminary data.</text>
</comment>
<protein>
    <recommendedName>
        <fullName evidence="1">WGR domain-containing protein</fullName>
    </recommendedName>
</protein>
<dbReference type="Pfam" id="PF05406">
    <property type="entry name" value="WGR"/>
    <property type="match status" value="1"/>
</dbReference>
<dbReference type="EMBL" id="LAZR01000084">
    <property type="protein sequence ID" value="KKN93785.1"/>
    <property type="molecule type" value="Genomic_DNA"/>
</dbReference>
<reference evidence="2" key="1">
    <citation type="journal article" date="2015" name="Nature">
        <title>Complex archaea that bridge the gap between prokaryotes and eukaryotes.</title>
        <authorList>
            <person name="Spang A."/>
            <person name="Saw J.H."/>
            <person name="Jorgensen S.L."/>
            <person name="Zaremba-Niedzwiedzka K."/>
            <person name="Martijn J."/>
            <person name="Lind A.E."/>
            <person name="van Eijk R."/>
            <person name="Schleper C."/>
            <person name="Guy L."/>
            <person name="Ettema T.J."/>
        </authorList>
    </citation>
    <scope>NUCLEOTIDE SEQUENCE</scope>
</reference>
<organism evidence="2">
    <name type="scientific">marine sediment metagenome</name>
    <dbReference type="NCBI Taxonomy" id="412755"/>
    <lineage>
        <taxon>unclassified sequences</taxon>
        <taxon>metagenomes</taxon>
        <taxon>ecological metagenomes</taxon>
    </lineage>
</organism>
<evidence type="ECO:0000259" key="1">
    <source>
        <dbReference type="Pfam" id="PF05406"/>
    </source>
</evidence>